<comment type="caution">
    <text evidence="2">The sequence shown here is derived from an EMBL/GenBank/DDBJ whole genome shotgun (WGS) entry which is preliminary data.</text>
</comment>
<evidence type="ECO:0000313" key="2">
    <source>
        <dbReference type="EMBL" id="KAA3473089.1"/>
    </source>
</evidence>
<feature type="compositionally biased region" description="Polar residues" evidence="1">
    <location>
        <begin position="91"/>
        <end position="122"/>
    </location>
</feature>
<evidence type="ECO:0000313" key="3">
    <source>
        <dbReference type="Proteomes" id="UP000325315"/>
    </source>
</evidence>
<dbReference type="EMBL" id="SMMG02000005">
    <property type="protein sequence ID" value="KAA3473089.1"/>
    <property type="molecule type" value="Genomic_DNA"/>
</dbReference>
<sequence>MTVSEYEREFVRLSQYAPECVSSEAVMCKRFEYGLNEYIRLLVGILEIKEFVVLVDRTCKAEALGKDKRKAESEARNSKSFQSAPKRFRDNQSSFRDNVGHSNRNQSRLQMSSKTPATSVASIGNVRSEIPECKYCGKRHP</sequence>
<reference evidence="3" key="1">
    <citation type="journal article" date="2019" name="Plant Biotechnol. J.">
        <title>Genome sequencing of the Australian wild diploid species Gossypium australe highlights disease resistance and delayed gland morphogenesis.</title>
        <authorList>
            <person name="Cai Y."/>
            <person name="Cai X."/>
            <person name="Wang Q."/>
            <person name="Wang P."/>
            <person name="Zhang Y."/>
            <person name="Cai C."/>
            <person name="Xu Y."/>
            <person name="Wang K."/>
            <person name="Zhou Z."/>
            <person name="Wang C."/>
            <person name="Geng S."/>
            <person name="Li B."/>
            <person name="Dong Q."/>
            <person name="Hou Y."/>
            <person name="Wang H."/>
            <person name="Ai P."/>
            <person name="Liu Z."/>
            <person name="Yi F."/>
            <person name="Sun M."/>
            <person name="An G."/>
            <person name="Cheng J."/>
            <person name="Zhang Y."/>
            <person name="Shi Q."/>
            <person name="Xie Y."/>
            <person name="Shi X."/>
            <person name="Chang Y."/>
            <person name="Huang F."/>
            <person name="Chen Y."/>
            <person name="Hong S."/>
            <person name="Mi L."/>
            <person name="Sun Q."/>
            <person name="Zhang L."/>
            <person name="Zhou B."/>
            <person name="Peng R."/>
            <person name="Zhang X."/>
            <person name="Liu F."/>
        </authorList>
    </citation>
    <scope>NUCLEOTIDE SEQUENCE [LARGE SCALE GENOMIC DNA]</scope>
    <source>
        <strain evidence="3">cv. PA1801</strain>
    </source>
</reference>
<name>A0A5B6VUE7_9ROSI</name>
<accession>A0A5B6VUE7</accession>
<feature type="region of interest" description="Disordered" evidence="1">
    <location>
        <begin position="65"/>
        <end position="123"/>
    </location>
</feature>
<proteinExistence type="predicted"/>
<dbReference type="Proteomes" id="UP000325315">
    <property type="component" value="Unassembled WGS sequence"/>
</dbReference>
<dbReference type="PANTHER" id="PTHR34482:SF36">
    <property type="entry name" value="RETROTRANSPOSON GAG DOMAIN-CONTAINING PROTEIN"/>
    <property type="match status" value="1"/>
</dbReference>
<feature type="compositionally biased region" description="Basic and acidic residues" evidence="1">
    <location>
        <begin position="65"/>
        <end position="77"/>
    </location>
</feature>
<keyword evidence="3" id="KW-1185">Reference proteome</keyword>
<organism evidence="2 3">
    <name type="scientific">Gossypium australe</name>
    <dbReference type="NCBI Taxonomy" id="47621"/>
    <lineage>
        <taxon>Eukaryota</taxon>
        <taxon>Viridiplantae</taxon>
        <taxon>Streptophyta</taxon>
        <taxon>Embryophyta</taxon>
        <taxon>Tracheophyta</taxon>
        <taxon>Spermatophyta</taxon>
        <taxon>Magnoliopsida</taxon>
        <taxon>eudicotyledons</taxon>
        <taxon>Gunneridae</taxon>
        <taxon>Pentapetalae</taxon>
        <taxon>rosids</taxon>
        <taxon>malvids</taxon>
        <taxon>Malvales</taxon>
        <taxon>Malvaceae</taxon>
        <taxon>Malvoideae</taxon>
        <taxon>Gossypium</taxon>
    </lineage>
</organism>
<gene>
    <name evidence="2" type="ORF">EPI10_023497</name>
</gene>
<protein>
    <submittedName>
        <fullName evidence="2">Gag-Pol polyprotein</fullName>
    </submittedName>
</protein>
<dbReference type="PANTHER" id="PTHR34482">
    <property type="entry name" value="DNA DAMAGE-INDUCIBLE PROTEIN 1-LIKE"/>
    <property type="match status" value="1"/>
</dbReference>
<evidence type="ECO:0000256" key="1">
    <source>
        <dbReference type="SAM" id="MobiDB-lite"/>
    </source>
</evidence>
<dbReference type="OrthoDB" id="1732768at2759"/>
<dbReference type="AlphaFoldDB" id="A0A5B6VUE7"/>